<keyword evidence="1" id="KW-0812">Transmembrane</keyword>
<evidence type="ECO:0000256" key="1">
    <source>
        <dbReference type="SAM" id="Phobius"/>
    </source>
</evidence>
<dbReference type="EMBL" id="JABXBU010000002">
    <property type="protein sequence ID" value="KAF8794012.1"/>
    <property type="molecule type" value="Genomic_DNA"/>
</dbReference>
<reference evidence="2" key="2">
    <citation type="submission" date="2020-06" db="EMBL/GenBank/DDBJ databases">
        <authorList>
            <person name="Sheffer M."/>
        </authorList>
    </citation>
    <scope>NUCLEOTIDE SEQUENCE</scope>
</reference>
<keyword evidence="1" id="KW-1133">Transmembrane helix</keyword>
<dbReference type="Proteomes" id="UP000807504">
    <property type="component" value="Unassembled WGS sequence"/>
</dbReference>
<feature type="transmembrane region" description="Helical" evidence="1">
    <location>
        <begin position="56"/>
        <end position="81"/>
    </location>
</feature>
<sequence length="217" mass="25022">MAPFPQRITVFADEDYSLTEYLPNKFENFAVTTFESSDYEPSTFEPSYFEDENDKYIFNIWSLIFIIPVFLVLRFLVFLYYTVSKRISCVSCFAWLQTHQTLATRDIESKSETSGDIETTTSAVNAIEGKFTQETMCYNSEVKNSTVNDKFKRSTEDKSVVDRSTRENLVRNLKTPGDIEIINSFSNTANGRCSQKAMIMNSEKPISSFIFPIRSIY</sequence>
<gene>
    <name evidence="2" type="ORF">HNY73_002037</name>
</gene>
<organism evidence="2 3">
    <name type="scientific">Argiope bruennichi</name>
    <name type="common">Wasp spider</name>
    <name type="synonym">Aranea bruennichi</name>
    <dbReference type="NCBI Taxonomy" id="94029"/>
    <lineage>
        <taxon>Eukaryota</taxon>
        <taxon>Metazoa</taxon>
        <taxon>Ecdysozoa</taxon>
        <taxon>Arthropoda</taxon>
        <taxon>Chelicerata</taxon>
        <taxon>Arachnida</taxon>
        <taxon>Araneae</taxon>
        <taxon>Araneomorphae</taxon>
        <taxon>Entelegynae</taxon>
        <taxon>Araneoidea</taxon>
        <taxon>Araneidae</taxon>
        <taxon>Argiope</taxon>
    </lineage>
</organism>
<evidence type="ECO:0000313" key="3">
    <source>
        <dbReference type="Proteomes" id="UP000807504"/>
    </source>
</evidence>
<accession>A0A8T0FTN1</accession>
<dbReference type="AlphaFoldDB" id="A0A8T0FTN1"/>
<keyword evidence="3" id="KW-1185">Reference proteome</keyword>
<evidence type="ECO:0000313" key="2">
    <source>
        <dbReference type="EMBL" id="KAF8794012.1"/>
    </source>
</evidence>
<comment type="caution">
    <text evidence="2">The sequence shown here is derived from an EMBL/GenBank/DDBJ whole genome shotgun (WGS) entry which is preliminary data.</text>
</comment>
<name>A0A8T0FTN1_ARGBR</name>
<proteinExistence type="predicted"/>
<protein>
    <submittedName>
        <fullName evidence="2">Uncharacterized protein</fullName>
    </submittedName>
</protein>
<keyword evidence="1" id="KW-0472">Membrane</keyword>
<reference evidence="2" key="1">
    <citation type="journal article" date="2020" name="bioRxiv">
        <title>Chromosome-level reference genome of the European wasp spider Argiope bruennichi: a resource for studies on range expansion and evolutionary adaptation.</title>
        <authorList>
            <person name="Sheffer M.M."/>
            <person name="Hoppe A."/>
            <person name="Krehenwinkel H."/>
            <person name="Uhl G."/>
            <person name="Kuss A.W."/>
            <person name="Jensen L."/>
            <person name="Jensen C."/>
            <person name="Gillespie R.G."/>
            <person name="Hoff K.J."/>
            <person name="Prost S."/>
        </authorList>
    </citation>
    <scope>NUCLEOTIDE SEQUENCE</scope>
</reference>